<organism evidence="3 4">
    <name type="scientific">Clavibacter michiganensis subsp. michiganensis</name>
    <dbReference type="NCBI Taxonomy" id="33013"/>
    <lineage>
        <taxon>Bacteria</taxon>
        <taxon>Bacillati</taxon>
        <taxon>Actinomycetota</taxon>
        <taxon>Actinomycetes</taxon>
        <taxon>Micrococcales</taxon>
        <taxon>Microbacteriaceae</taxon>
        <taxon>Clavibacter</taxon>
    </lineage>
</organism>
<sequence length="196" mass="20611">MIVTALLEAGRDPSFVNGGVIGGLGVSSAPGSEELFVVEADESDGSFLLYDTSVALITNVDADHLDHYGSHEAFDDAFVRFASAASELVVISSDDPGARRVTARIEGRVVTFGEDPAADIRITDIVTDGPVAFTLTHDGVSRAPRSASRAATTRSTRRAPTPCSWASAWIPTTRSRDWPASRAQAAASSCTRRSAA</sequence>
<gene>
    <name evidence="3" type="primary">murC</name>
    <name evidence="3" type="ORF">CMMCAS07_11385</name>
</gene>
<keyword evidence="4" id="KW-1185">Reference proteome</keyword>
<dbReference type="GO" id="GO:0016881">
    <property type="term" value="F:acid-amino acid ligase activity"/>
    <property type="evidence" value="ECO:0007669"/>
    <property type="project" value="InterPro"/>
</dbReference>
<dbReference type="Pfam" id="PF08245">
    <property type="entry name" value="Mur_ligase_M"/>
    <property type="match status" value="1"/>
</dbReference>
<reference evidence="3 4" key="1">
    <citation type="submission" date="2016-08" db="EMBL/GenBank/DDBJ databases">
        <title>Genome sequence of Clavibacter michiganensis subsp. michiganensis strain CASJ007.</title>
        <authorList>
            <person name="Thapa S.P."/>
            <person name="Coaker G."/>
        </authorList>
    </citation>
    <scope>NUCLEOTIDE SEQUENCE [LARGE SCALE GENOMIC DNA]</scope>
    <source>
        <strain evidence="3">CASJ007</strain>
    </source>
</reference>
<dbReference type="SUPFAM" id="SSF53623">
    <property type="entry name" value="MurD-like peptide ligases, catalytic domain"/>
    <property type="match status" value="1"/>
</dbReference>
<dbReference type="PANTHER" id="PTHR43445:SF3">
    <property type="entry name" value="UDP-N-ACETYLMURAMATE--L-ALANINE LIGASE"/>
    <property type="match status" value="1"/>
</dbReference>
<evidence type="ECO:0000259" key="2">
    <source>
        <dbReference type="Pfam" id="PF08245"/>
    </source>
</evidence>
<dbReference type="Gene3D" id="3.40.1190.10">
    <property type="entry name" value="Mur-like, catalytic domain"/>
    <property type="match status" value="1"/>
</dbReference>
<dbReference type="InterPro" id="IPR050061">
    <property type="entry name" value="MurCDEF_pg_biosynth"/>
</dbReference>
<dbReference type="InterPro" id="IPR036565">
    <property type="entry name" value="Mur-like_cat_sf"/>
</dbReference>
<evidence type="ECO:0000256" key="1">
    <source>
        <dbReference type="SAM" id="MobiDB-lite"/>
    </source>
</evidence>
<accession>A0A251XI96</accession>
<dbReference type="GO" id="GO:0005524">
    <property type="term" value="F:ATP binding"/>
    <property type="evidence" value="ECO:0007669"/>
    <property type="project" value="InterPro"/>
</dbReference>
<feature type="compositionally biased region" description="Low complexity" evidence="1">
    <location>
        <begin position="143"/>
        <end position="162"/>
    </location>
</feature>
<dbReference type="EMBL" id="MDHH01000002">
    <property type="protein sequence ID" value="OUE02613.1"/>
    <property type="molecule type" value="Genomic_DNA"/>
</dbReference>
<name>A0A251XI96_CLAMM</name>
<feature type="region of interest" description="Disordered" evidence="1">
    <location>
        <begin position="143"/>
        <end position="163"/>
    </location>
</feature>
<dbReference type="AlphaFoldDB" id="A0A251XI96"/>
<dbReference type="Proteomes" id="UP000195062">
    <property type="component" value="Unassembled WGS sequence"/>
</dbReference>
<feature type="domain" description="Mur ligase central" evidence="2">
    <location>
        <begin position="34"/>
        <end position="126"/>
    </location>
</feature>
<evidence type="ECO:0000313" key="3">
    <source>
        <dbReference type="EMBL" id="OUE02613.1"/>
    </source>
</evidence>
<keyword evidence="3" id="KW-0436">Ligase</keyword>
<evidence type="ECO:0000313" key="4">
    <source>
        <dbReference type="Proteomes" id="UP000195062"/>
    </source>
</evidence>
<proteinExistence type="predicted"/>
<dbReference type="InterPro" id="IPR013221">
    <property type="entry name" value="Mur_ligase_cen"/>
</dbReference>
<dbReference type="PANTHER" id="PTHR43445">
    <property type="entry name" value="UDP-N-ACETYLMURAMATE--L-ALANINE LIGASE-RELATED"/>
    <property type="match status" value="1"/>
</dbReference>
<feature type="region of interest" description="Disordered" evidence="1">
    <location>
        <begin position="176"/>
        <end position="196"/>
    </location>
</feature>
<comment type="caution">
    <text evidence="3">The sequence shown here is derived from an EMBL/GenBank/DDBJ whole genome shotgun (WGS) entry which is preliminary data.</text>
</comment>
<protein>
    <submittedName>
        <fullName evidence="3">UDP-N-acetylmuramate--L-alanine ligase</fullName>
    </submittedName>
</protein>
<feature type="compositionally biased region" description="Low complexity" evidence="1">
    <location>
        <begin position="180"/>
        <end position="196"/>
    </location>
</feature>